<dbReference type="SUPFAM" id="SSF56672">
    <property type="entry name" value="DNA/RNA polymerases"/>
    <property type="match status" value="1"/>
</dbReference>
<evidence type="ECO:0000313" key="4">
    <source>
        <dbReference type="Proteomes" id="UP001497480"/>
    </source>
</evidence>
<dbReference type="Pfam" id="PF00078">
    <property type="entry name" value="RVT_1"/>
    <property type="match status" value="1"/>
</dbReference>
<keyword evidence="1" id="KW-1133">Transmembrane helix</keyword>
<dbReference type="Pfam" id="PF13966">
    <property type="entry name" value="zf-RVT"/>
    <property type="match status" value="1"/>
</dbReference>
<dbReference type="EMBL" id="CAXHTB010000008">
    <property type="protein sequence ID" value="CAL0311038.1"/>
    <property type="molecule type" value="Genomic_DNA"/>
</dbReference>
<evidence type="ECO:0000256" key="1">
    <source>
        <dbReference type="SAM" id="Phobius"/>
    </source>
</evidence>
<gene>
    <name evidence="3" type="ORF">LLUT_LOCUS12098</name>
</gene>
<protein>
    <recommendedName>
        <fullName evidence="2">Reverse transcriptase domain-containing protein</fullName>
    </recommendedName>
</protein>
<sequence>MASKLSLLDTESTGSCESIGSIKINNNAPPPISAYSFKCFDCCKSFPNLIAQIKHRSQNGCCISKVRSNMNKSMINQISHPKPTLEPALPRLERGSSYLKSNHLDMRHEAILISNNDDDDNDDDNDLTSSDNETLDLISMLDSTQKIMGLIENHSSLVLQKRKGIVDLNLKLGSDLNPVVLASSSQQVSISLNFENKQVFVCAVYAHTQFARRRALWCDILNLIGNFSGSWCCIGDFNAVLGSNECRGAHLPNKTSSDEFRDFSDSAQLNHLVTRGAFYTWSNKRRGSALTEKRLDRVLCNDAWLGDWSQSTCFTLPRAMSDHDPLILCTSSSFVPRQISFKFHKMWLLNNSLRKLVQDTWITPVVGCPMYVLSKKLRNLKAALKVWNREVFGNLHLKVKNAMEKVENIQLRMSNLGQDQHLLDQENSAQNDLSLALQIQEEFWREKARINWYTKGDRNTAYFHKLAKIRHASKCMSMLRHNTQILLGQGEIVDHALSYFTALYASDNATQDNDLIQAVVPNLVSATQNSLLTKIPSPEEIKSAAFHMNGDGAPDPDGFGGCFFKEFWDIICHDVCNSVTQFFTQAWILPNLNSNLVVLIPKFPGADRIEDFRPIALANFQFKIITKVLADRLASIAPSIISTQQRGFIKGRSIHDCICIASEAVNLLDFKTHGGKLAIKLDVRKAFDTHDWKFLLNTLSSFGFDERFIHWVEVILKSAMLSISVNGQSIGYFHCKRGVRQGDPLSPLLFCLAEDVFSRGLMKLHEQGKIHPISGPRNISTPTHVLYADDILIFCKGVKREIRALNNIISSYANASGQHISQTKCKFYSTSSNHRKIANLSSWLGFNVGSLPFTYLGVPLFRGKPKSIHLQPIADRIVLKMSKWKGSLLSIMGRVELVKTIIHSMLAYSFHIYCWPTSLLKYLDNSIRNFIWSGDTKIRKLVTVAWNKVCIPTKEGGLGLRSISDMNQAAILKLAWNFKSPDLDWTTLYKQRFFKHDRMRSTYVKSSIWPGIKTVWTVINENCIWIVGNGTTISYWFDNWLGTPLVETLHIPNHLHNSLWAKVSDFIQDNHWIIPNWLMQGFPDTFQSMIRVHVNHSDHKDKLAWVHTSDGHLTMKAAYNFYNPTQNPTNWCNEIWSMAIPPTKSFNTWRLINNRMPTHENLQKRGMTLASICDLCHSNADSSKHLFFECSFAISLWSWLSNIFGCNLLKTSVINILQSNMATWSKHLNHIFSAAIVHTISTIWYCRNRMRFEGISYNFNQASSMVKRDTSFSGNLSKHTSANSMMEFLTLRTLNVHPNHGLAPKISEVIWLAPTQGWIKVNTDGAAKGAPGHAGGGAIFRDYKGELLGCFAAYLLKEENKPFFWKCLFSRFFCGLFIFLLCTTLYLKNIYKCFESLFFCF</sequence>
<feature type="domain" description="Reverse transcriptase" evidence="2">
    <location>
        <begin position="581"/>
        <end position="848"/>
    </location>
</feature>
<accession>A0AAV1WP18</accession>
<dbReference type="PROSITE" id="PS50878">
    <property type="entry name" value="RT_POL"/>
    <property type="match status" value="1"/>
</dbReference>
<dbReference type="PANTHER" id="PTHR33116">
    <property type="entry name" value="REVERSE TRANSCRIPTASE ZINC-BINDING DOMAIN-CONTAINING PROTEIN-RELATED-RELATED"/>
    <property type="match status" value="1"/>
</dbReference>
<evidence type="ECO:0000313" key="3">
    <source>
        <dbReference type="EMBL" id="CAL0311038.1"/>
    </source>
</evidence>
<dbReference type="Gene3D" id="3.60.10.10">
    <property type="entry name" value="Endonuclease/exonuclease/phosphatase"/>
    <property type="match status" value="1"/>
</dbReference>
<reference evidence="3 4" key="1">
    <citation type="submission" date="2024-03" db="EMBL/GenBank/DDBJ databases">
        <authorList>
            <person name="Martinez-Hernandez J."/>
        </authorList>
    </citation>
    <scope>NUCLEOTIDE SEQUENCE [LARGE SCALE GENOMIC DNA]</scope>
</reference>
<dbReference type="InterPro" id="IPR036691">
    <property type="entry name" value="Endo/exonu/phosph_ase_sf"/>
</dbReference>
<feature type="transmembrane region" description="Helical" evidence="1">
    <location>
        <begin position="1368"/>
        <end position="1387"/>
    </location>
</feature>
<dbReference type="PANTHER" id="PTHR33116:SF80">
    <property type="entry name" value="REVERSE TRANSCRIPTASE ZINC-BINDING DOMAIN-CONTAINING PROTEIN"/>
    <property type="match status" value="1"/>
</dbReference>
<proteinExistence type="predicted"/>
<comment type="caution">
    <text evidence="3">The sequence shown here is derived from an EMBL/GenBank/DDBJ whole genome shotgun (WGS) entry which is preliminary data.</text>
</comment>
<dbReference type="CDD" id="cd01650">
    <property type="entry name" value="RT_nLTR_like"/>
    <property type="match status" value="1"/>
</dbReference>
<evidence type="ECO:0000259" key="2">
    <source>
        <dbReference type="PROSITE" id="PS50878"/>
    </source>
</evidence>
<dbReference type="InterPro" id="IPR043502">
    <property type="entry name" value="DNA/RNA_pol_sf"/>
</dbReference>
<name>A0AAV1WP18_LUPLU</name>
<dbReference type="InterPro" id="IPR000477">
    <property type="entry name" value="RT_dom"/>
</dbReference>
<dbReference type="InterPro" id="IPR026960">
    <property type="entry name" value="RVT-Znf"/>
</dbReference>
<dbReference type="Proteomes" id="UP001497480">
    <property type="component" value="Unassembled WGS sequence"/>
</dbReference>
<dbReference type="SUPFAM" id="SSF56219">
    <property type="entry name" value="DNase I-like"/>
    <property type="match status" value="1"/>
</dbReference>
<keyword evidence="1" id="KW-0812">Transmembrane</keyword>
<organism evidence="3 4">
    <name type="scientific">Lupinus luteus</name>
    <name type="common">European yellow lupine</name>
    <dbReference type="NCBI Taxonomy" id="3873"/>
    <lineage>
        <taxon>Eukaryota</taxon>
        <taxon>Viridiplantae</taxon>
        <taxon>Streptophyta</taxon>
        <taxon>Embryophyta</taxon>
        <taxon>Tracheophyta</taxon>
        <taxon>Spermatophyta</taxon>
        <taxon>Magnoliopsida</taxon>
        <taxon>eudicotyledons</taxon>
        <taxon>Gunneridae</taxon>
        <taxon>Pentapetalae</taxon>
        <taxon>rosids</taxon>
        <taxon>fabids</taxon>
        <taxon>Fabales</taxon>
        <taxon>Fabaceae</taxon>
        <taxon>Papilionoideae</taxon>
        <taxon>50 kb inversion clade</taxon>
        <taxon>genistoids sensu lato</taxon>
        <taxon>core genistoids</taxon>
        <taxon>Genisteae</taxon>
        <taxon>Lupinus</taxon>
    </lineage>
</organism>
<keyword evidence="1" id="KW-0472">Membrane</keyword>
<keyword evidence="4" id="KW-1185">Reference proteome</keyword>